<organism evidence="1">
    <name type="scientific">Lepeophtheirus salmonis</name>
    <name type="common">Salmon louse</name>
    <name type="synonym">Caligus salmonis</name>
    <dbReference type="NCBI Taxonomy" id="72036"/>
    <lineage>
        <taxon>Eukaryota</taxon>
        <taxon>Metazoa</taxon>
        <taxon>Ecdysozoa</taxon>
        <taxon>Arthropoda</taxon>
        <taxon>Crustacea</taxon>
        <taxon>Multicrustacea</taxon>
        <taxon>Hexanauplia</taxon>
        <taxon>Copepoda</taxon>
        <taxon>Siphonostomatoida</taxon>
        <taxon>Caligidae</taxon>
        <taxon>Lepeophtheirus</taxon>
    </lineage>
</organism>
<reference evidence="1" key="1">
    <citation type="submission" date="2014-05" db="EMBL/GenBank/DDBJ databases">
        <authorList>
            <person name="Chronopoulou M."/>
        </authorList>
    </citation>
    <scope>NUCLEOTIDE SEQUENCE</scope>
    <source>
        <tissue evidence="1">Whole organism</tissue>
    </source>
</reference>
<protein>
    <submittedName>
        <fullName evidence="1">Uncharacterized protein</fullName>
    </submittedName>
</protein>
<evidence type="ECO:0000313" key="1">
    <source>
        <dbReference type="EMBL" id="CDW43019.1"/>
    </source>
</evidence>
<name>A0A0K2UXN3_LEPSM</name>
<dbReference type="AlphaFoldDB" id="A0A0K2UXN3"/>
<proteinExistence type="predicted"/>
<dbReference type="EMBL" id="HACA01025658">
    <property type="protein sequence ID" value="CDW43019.1"/>
    <property type="molecule type" value="Transcribed_RNA"/>
</dbReference>
<sequence length="95" mass="10870">MKERIQTSIEKKAILSRRILKKDAIPIIFEGVQAILLKTSPAPRTTASSSGTRFQNERNRHLKAEVTYFERNKITSLFDIKTKLILVVCCLILIL</sequence>
<accession>A0A0K2UXN3</accession>